<evidence type="ECO:0000313" key="2">
    <source>
        <dbReference type="EMBL" id="GIX85163.1"/>
    </source>
</evidence>
<gene>
    <name evidence="2" type="ORF">CEXT_786331</name>
</gene>
<protein>
    <submittedName>
        <fullName evidence="2">Uncharacterized protein</fullName>
    </submittedName>
</protein>
<dbReference type="AlphaFoldDB" id="A0AAV4NL08"/>
<proteinExistence type="predicted"/>
<sequence>MFARVTLHQVQKTLPQKRIADIILLNQANDSKRDTNTIKKMSRTGKKGTSTMKKSLHPLYEFHASKMHTFKSDHSLLERSSSEKTGVEQERFTKTNSF</sequence>
<dbReference type="Proteomes" id="UP001054945">
    <property type="component" value="Unassembled WGS sequence"/>
</dbReference>
<name>A0AAV4NL08_CAEEX</name>
<organism evidence="2 3">
    <name type="scientific">Caerostris extrusa</name>
    <name type="common">Bark spider</name>
    <name type="synonym">Caerostris bankana</name>
    <dbReference type="NCBI Taxonomy" id="172846"/>
    <lineage>
        <taxon>Eukaryota</taxon>
        <taxon>Metazoa</taxon>
        <taxon>Ecdysozoa</taxon>
        <taxon>Arthropoda</taxon>
        <taxon>Chelicerata</taxon>
        <taxon>Arachnida</taxon>
        <taxon>Araneae</taxon>
        <taxon>Araneomorphae</taxon>
        <taxon>Entelegynae</taxon>
        <taxon>Araneoidea</taxon>
        <taxon>Araneidae</taxon>
        <taxon>Caerostris</taxon>
    </lineage>
</organism>
<keyword evidence="3" id="KW-1185">Reference proteome</keyword>
<evidence type="ECO:0000313" key="3">
    <source>
        <dbReference type="Proteomes" id="UP001054945"/>
    </source>
</evidence>
<dbReference type="EMBL" id="BPLR01003487">
    <property type="protein sequence ID" value="GIX85163.1"/>
    <property type="molecule type" value="Genomic_DNA"/>
</dbReference>
<comment type="caution">
    <text evidence="2">The sequence shown here is derived from an EMBL/GenBank/DDBJ whole genome shotgun (WGS) entry which is preliminary data.</text>
</comment>
<feature type="region of interest" description="Disordered" evidence="1">
    <location>
        <begin position="73"/>
        <end position="98"/>
    </location>
</feature>
<evidence type="ECO:0000256" key="1">
    <source>
        <dbReference type="SAM" id="MobiDB-lite"/>
    </source>
</evidence>
<reference evidence="2 3" key="1">
    <citation type="submission" date="2021-06" db="EMBL/GenBank/DDBJ databases">
        <title>Caerostris extrusa draft genome.</title>
        <authorList>
            <person name="Kono N."/>
            <person name="Arakawa K."/>
        </authorList>
    </citation>
    <scope>NUCLEOTIDE SEQUENCE [LARGE SCALE GENOMIC DNA]</scope>
</reference>
<accession>A0AAV4NL08</accession>
<feature type="region of interest" description="Disordered" evidence="1">
    <location>
        <begin position="34"/>
        <end position="53"/>
    </location>
</feature>